<dbReference type="EMBL" id="LR134405">
    <property type="protein sequence ID" value="VEH67720.1"/>
    <property type="molecule type" value="Genomic_DNA"/>
</dbReference>
<dbReference type="KEGG" id="rpne:NCTC8284_02927"/>
<reference evidence="1 2" key="1">
    <citation type="submission" date="2018-12" db="EMBL/GenBank/DDBJ databases">
        <authorList>
            <consortium name="Pathogen Informatics"/>
        </authorList>
    </citation>
    <scope>NUCLEOTIDE SEQUENCE [LARGE SCALE GENOMIC DNA]</scope>
    <source>
        <strain evidence="1 2">NCTC8284</strain>
    </source>
</reference>
<dbReference type="AlphaFoldDB" id="A0A3S4VFG1"/>
<dbReference type="SUPFAM" id="SSF53383">
    <property type="entry name" value="PLP-dependent transferases"/>
    <property type="match status" value="1"/>
</dbReference>
<accession>A0A3S4VFG1</accession>
<dbReference type="Proteomes" id="UP000278733">
    <property type="component" value="Chromosome"/>
</dbReference>
<proteinExistence type="predicted"/>
<evidence type="ECO:0000313" key="2">
    <source>
        <dbReference type="Proteomes" id="UP000278733"/>
    </source>
</evidence>
<evidence type="ECO:0000313" key="1">
    <source>
        <dbReference type="EMBL" id="VEH67720.1"/>
    </source>
</evidence>
<name>A0A3S4VFG1_9PAST</name>
<keyword evidence="1" id="KW-0413">Isomerase</keyword>
<dbReference type="EC" id="5.4.3.8" evidence="1"/>
<dbReference type="InterPro" id="IPR015424">
    <property type="entry name" value="PyrdxlP-dep_Trfase"/>
</dbReference>
<dbReference type="InterPro" id="IPR015421">
    <property type="entry name" value="PyrdxlP-dep_Trfase_major"/>
</dbReference>
<dbReference type="GO" id="GO:0042286">
    <property type="term" value="F:glutamate-1-semialdehyde 2,1-aminomutase activity"/>
    <property type="evidence" value="ECO:0007669"/>
    <property type="project" value="UniProtKB-EC"/>
</dbReference>
<organism evidence="1 2">
    <name type="scientific">Rodentibacter pneumotropicus</name>
    <dbReference type="NCBI Taxonomy" id="758"/>
    <lineage>
        <taxon>Bacteria</taxon>
        <taxon>Pseudomonadati</taxon>
        <taxon>Pseudomonadota</taxon>
        <taxon>Gammaproteobacteria</taxon>
        <taxon>Pasteurellales</taxon>
        <taxon>Pasteurellaceae</taxon>
        <taxon>Rodentibacter</taxon>
    </lineage>
</organism>
<sequence length="50" mass="5324">MEYLAPTGPVYQAGTLSGNPIAMAAGLACLNELKKQETNKSSLKKPKNFV</sequence>
<gene>
    <name evidence="1" type="primary">hemL_3</name>
    <name evidence="1" type="ORF">NCTC8284_02927</name>
</gene>
<protein>
    <submittedName>
        <fullName evidence="1">Glutamate-1-semialdehyde 2,1-aminomutase</fullName>
        <ecNumber evidence="1">5.4.3.8</ecNumber>
    </submittedName>
</protein>
<dbReference type="Gene3D" id="3.40.640.10">
    <property type="entry name" value="Type I PLP-dependent aspartate aminotransferase-like (Major domain)"/>
    <property type="match status" value="1"/>
</dbReference>